<dbReference type="RefSeq" id="XP_015468303.1">
    <property type="nucleotide sequence ID" value="XM_015610849.1"/>
</dbReference>
<name>A0A0V1Q134_9ASCO</name>
<feature type="region of interest" description="Disordered" evidence="1">
    <location>
        <begin position="1"/>
        <end position="20"/>
    </location>
</feature>
<proteinExistence type="predicted"/>
<evidence type="ECO:0000313" key="2">
    <source>
        <dbReference type="EMBL" id="KSA02201.1"/>
    </source>
</evidence>
<protein>
    <submittedName>
        <fullName evidence="2">Uncharacterized protein</fullName>
    </submittedName>
</protein>
<dbReference type="AlphaFoldDB" id="A0A0V1Q134"/>
<sequence>MAERTIENSSDLGTSKPQEDIEKQQEAILLELKMILETVRNIDRNIVKSIELLQDPTSTNLHKSNNNTQKDLNHNDLIKKNIEVISDILRMLDSL</sequence>
<reference evidence="2 3" key="1">
    <citation type="submission" date="2015-11" db="EMBL/GenBank/DDBJ databases">
        <title>The genome of Debaryomyces fabryi.</title>
        <authorList>
            <person name="Tafer H."/>
            <person name="Lopandic K."/>
        </authorList>
    </citation>
    <scope>NUCLEOTIDE SEQUENCE [LARGE SCALE GENOMIC DNA]</scope>
    <source>
        <strain evidence="2 3">CBS 789</strain>
    </source>
</reference>
<feature type="compositionally biased region" description="Polar residues" evidence="1">
    <location>
        <begin position="7"/>
        <end position="16"/>
    </location>
</feature>
<accession>A0A0V1Q134</accession>
<gene>
    <name evidence="2" type="ORF">AC631_02019</name>
</gene>
<dbReference type="EMBL" id="LMYN01000032">
    <property type="protein sequence ID" value="KSA02201.1"/>
    <property type="molecule type" value="Genomic_DNA"/>
</dbReference>
<organism evidence="2 3">
    <name type="scientific">Debaryomyces fabryi</name>
    <dbReference type="NCBI Taxonomy" id="58627"/>
    <lineage>
        <taxon>Eukaryota</taxon>
        <taxon>Fungi</taxon>
        <taxon>Dikarya</taxon>
        <taxon>Ascomycota</taxon>
        <taxon>Saccharomycotina</taxon>
        <taxon>Pichiomycetes</taxon>
        <taxon>Debaryomycetaceae</taxon>
        <taxon>Debaryomyces</taxon>
    </lineage>
</organism>
<dbReference type="OrthoDB" id="4025969at2759"/>
<evidence type="ECO:0000313" key="3">
    <source>
        <dbReference type="Proteomes" id="UP000054251"/>
    </source>
</evidence>
<comment type="caution">
    <text evidence="2">The sequence shown here is derived from an EMBL/GenBank/DDBJ whole genome shotgun (WGS) entry which is preliminary data.</text>
</comment>
<evidence type="ECO:0000256" key="1">
    <source>
        <dbReference type="SAM" id="MobiDB-lite"/>
    </source>
</evidence>
<dbReference type="GeneID" id="26839028"/>
<keyword evidence="3" id="KW-1185">Reference proteome</keyword>
<dbReference type="Proteomes" id="UP000054251">
    <property type="component" value="Unassembled WGS sequence"/>
</dbReference>